<dbReference type="Proteomes" id="UP000307173">
    <property type="component" value="Unassembled WGS sequence"/>
</dbReference>
<feature type="compositionally biased region" description="Basic and acidic residues" evidence="1">
    <location>
        <begin position="277"/>
        <end position="299"/>
    </location>
</feature>
<evidence type="ECO:0000313" key="2">
    <source>
        <dbReference type="EMBL" id="TID16286.1"/>
    </source>
</evidence>
<comment type="caution">
    <text evidence="2">The sequence shown here is derived from an EMBL/GenBank/DDBJ whole genome shotgun (WGS) entry which is preliminary data.</text>
</comment>
<dbReference type="Gene3D" id="3.30.2300.10">
    <property type="entry name" value="THUMP superfamily"/>
    <property type="match status" value="1"/>
</dbReference>
<dbReference type="AlphaFoldDB" id="A0A4T0WWV8"/>
<name>A0A4T0WWV8_9ASCO</name>
<keyword evidence="3" id="KW-1185">Reference proteome</keyword>
<proteinExistence type="predicted"/>
<dbReference type="PANTHER" id="PTHR13452">
    <property type="entry name" value="THUMP DOMAIN CONTAINING PROTEIN 1-RELATED"/>
    <property type="match status" value="1"/>
</dbReference>
<sequence length="310" mass="35418">MGKRKGYPGTGSNSKRQRSHALVEPGMYGVYATCPKFKEVAAAKEMRVILQEAIEKYYPKAEDDCSDAEAEDVNDEITNTVDIEDEIAKEIAEIKKNDDKAKSNRNNKELVMREIPLGVESLTFFKLRKPIIPSVLVSKICHDIKESGRKHGRFVQKITPIDKSCNATDVEFKKLLSATVEQYVSENDDSIFTTYNVNLVKRNFDTISRDEFMEMIQEEMDTRFGKDNAQLRYKGATTLINIYCFKNSIGASCVPQNEYTELSKYNLQQLFIAQAPKESESRVDTKENAIRDVVHPKEEEQQEVQETLNE</sequence>
<evidence type="ECO:0000313" key="3">
    <source>
        <dbReference type="Proteomes" id="UP000307173"/>
    </source>
</evidence>
<dbReference type="CDD" id="cd11717">
    <property type="entry name" value="THUMP_THUMPD1_like"/>
    <property type="match status" value="1"/>
</dbReference>
<dbReference type="STRING" id="52247.A0A4T0WWV8"/>
<dbReference type="OrthoDB" id="367221at2759"/>
<feature type="region of interest" description="Disordered" evidence="1">
    <location>
        <begin position="277"/>
        <end position="310"/>
    </location>
</feature>
<dbReference type="GO" id="GO:0003723">
    <property type="term" value="F:RNA binding"/>
    <property type="evidence" value="ECO:0007669"/>
    <property type="project" value="InterPro"/>
</dbReference>
<evidence type="ECO:0000256" key="1">
    <source>
        <dbReference type="SAM" id="MobiDB-lite"/>
    </source>
</evidence>
<dbReference type="GO" id="GO:0006400">
    <property type="term" value="P:tRNA modification"/>
    <property type="evidence" value="ECO:0007669"/>
    <property type="project" value="InterPro"/>
</dbReference>
<protein>
    <recommendedName>
        <fullName evidence="4">THUMP domain-containing protein</fullName>
    </recommendedName>
</protein>
<organism evidence="2 3">
    <name type="scientific">Pichia inconspicua</name>
    <dbReference type="NCBI Taxonomy" id="52247"/>
    <lineage>
        <taxon>Eukaryota</taxon>
        <taxon>Fungi</taxon>
        <taxon>Dikarya</taxon>
        <taxon>Ascomycota</taxon>
        <taxon>Saccharomycotina</taxon>
        <taxon>Pichiomycetes</taxon>
        <taxon>Pichiales</taxon>
        <taxon>Pichiaceae</taxon>
        <taxon>Pichia</taxon>
    </lineage>
</organism>
<dbReference type="InterPro" id="IPR040183">
    <property type="entry name" value="THUMPD1-like"/>
</dbReference>
<dbReference type="EMBL" id="SELW01000643">
    <property type="protein sequence ID" value="TID16286.1"/>
    <property type="molecule type" value="Genomic_DNA"/>
</dbReference>
<accession>A0A4T0WWV8</accession>
<gene>
    <name evidence="2" type="ORF">CANINC_004188</name>
</gene>
<dbReference type="PANTHER" id="PTHR13452:SF10">
    <property type="entry name" value="THUMP DOMAIN-CONTAINING PROTEIN 1"/>
    <property type="match status" value="1"/>
</dbReference>
<reference evidence="2 3" key="1">
    <citation type="journal article" date="2019" name="Front. Genet.">
        <title>Whole-Genome Sequencing of the Opportunistic Yeast Pathogen Candida inconspicua Uncovers Its Hybrid Origin.</title>
        <authorList>
            <person name="Mixao V."/>
            <person name="Hansen A.P."/>
            <person name="Saus E."/>
            <person name="Boekhout T."/>
            <person name="Lass-Florl C."/>
            <person name="Gabaldon T."/>
        </authorList>
    </citation>
    <scope>NUCLEOTIDE SEQUENCE [LARGE SCALE GENOMIC DNA]</scope>
    <source>
        <strain evidence="2 3">CBS 180</strain>
    </source>
</reference>
<evidence type="ECO:0008006" key="4">
    <source>
        <dbReference type="Google" id="ProtNLM"/>
    </source>
</evidence>
<feature type="region of interest" description="Disordered" evidence="1">
    <location>
        <begin position="1"/>
        <end position="20"/>
    </location>
</feature>